<dbReference type="EMBL" id="DSRU01000325">
    <property type="protein sequence ID" value="HFN00514.1"/>
    <property type="molecule type" value="Genomic_DNA"/>
</dbReference>
<evidence type="ECO:0000313" key="1">
    <source>
        <dbReference type="EMBL" id="HFN00514.1"/>
    </source>
</evidence>
<protein>
    <recommendedName>
        <fullName evidence="2">Hydrogenase maturation nickel metallochaperone HypA</fullName>
    </recommendedName>
</protein>
<gene>
    <name evidence="1" type="ORF">ENR64_22755</name>
</gene>
<evidence type="ECO:0008006" key="2">
    <source>
        <dbReference type="Google" id="ProtNLM"/>
    </source>
</evidence>
<accession>A0A7C3PHJ8</accession>
<organism evidence="1">
    <name type="scientific">Oscillatoriales cyanobacterium SpSt-418</name>
    <dbReference type="NCBI Taxonomy" id="2282169"/>
    <lineage>
        <taxon>Bacteria</taxon>
        <taxon>Bacillati</taxon>
        <taxon>Cyanobacteriota</taxon>
        <taxon>Cyanophyceae</taxon>
        <taxon>Oscillatoriophycideae</taxon>
        <taxon>Oscillatoriales</taxon>
    </lineage>
</organism>
<name>A0A7C3PHJ8_9CYAN</name>
<reference evidence="1" key="1">
    <citation type="journal article" date="2020" name="mSystems">
        <title>Genome- and Community-Level Interaction Insights into Carbon Utilization and Element Cycling Functions of Hydrothermarchaeota in Hydrothermal Sediment.</title>
        <authorList>
            <person name="Zhou Z."/>
            <person name="Liu Y."/>
            <person name="Xu W."/>
            <person name="Pan J."/>
            <person name="Luo Z.H."/>
            <person name="Li M."/>
        </authorList>
    </citation>
    <scope>NUCLEOTIDE SEQUENCE [LARGE SCALE GENOMIC DNA]</scope>
    <source>
        <strain evidence="1">SpSt-418</strain>
    </source>
</reference>
<sequence>MSLPAPFHKLPECNHCQFFSGNALLPCSVHPTGVSEASCLDYREDERAAQHWQTFLGLDWVAEPGHQEEEVRYYCGEVIRDRSFRLSDLARLELLDYHPMFTGRCPECEMPMQQTEPPRVHWDCSVCGWKDDEI</sequence>
<dbReference type="AlphaFoldDB" id="A0A7C3PHJ8"/>
<comment type="caution">
    <text evidence="1">The sequence shown here is derived from an EMBL/GenBank/DDBJ whole genome shotgun (WGS) entry which is preliminary data.</text>
</comment>
<proteinExistence type="predicted"/>